<feature type="transmembrane region" description="Helical" evidence="14">
    <location>
        <begin position="7"/>
        <end position="30"/>
    </location>
</feature>
<feature type="transmembrane region" description="Helical" evidence="14">
    <location>
        <begin position="295"/>
        <end position="317"/>
    </location>
</feature>
<feature type="transmembrane region" description="Helical" evidence="14">
    <location>
        <begin position="337"/>
        <end position="353"/>
    </location>
</feature>
<evidence type="ECO:0000256" key="13">
    <source>
        <dbReference type="ARBA" id="ARBA00048064"/>
    </source>
</evidence>
<evidence type="ECO:0000256" key="10">
    <source>
        <dbReference type="ARBA" id="ARBA00022989"/>
    </source>
</evidence>
<evidence type="ECO:0000313" key="15">
    <source>
        <dbReference type="EMBL" id="CAB3983163.1"/>
    </source>
</evidence>
<evidence type="ECO:0000256" key="2">
    <source>
        <dbReference type="ARBA" id="ARBA00004922"/>
    </source>
</evidence>
<dbReference type="Proteomes" id="UP001152795">
    <property type="component" value="Unassembled WGS sequence"/>
</dbReference>
<comment type="pathway">
    <text evidence="2">Protein modification; protein glycosylation.</text>
</comment>
<feature type="transmembrane region" description="Helical" evidence="14">
    <location>
        <begin position="151"/>
        <end position="174"/>
    </location>
</feature>
<feature type="transmembrane region" description="Helical" evidence="14">
    <location>
        <begin position="268"/>
        <end position="288"/>
    </location>
</feature>
<keyword evidence="8 14" id="KW-0812">Transmembrane</keyword>
<dbReference type="Pfam" id="PF04922">
    <property type="entry name" value="DIE2_ALG10"/>
    <property type="match status" value="1"/>
</dbReference>
<dbReference type="GO" id="GO:0006488">
    <property type="term" value="P:dolichol-linked oligosaccharide biosynthetic process"/>
    <property type="evidence" value="ECO:0007669"/>
    <property type="project" value="UniProtKB-UniRule"/>
</dbReference>
<evidence type="ECO:0000256" key="8">
    <source>
        <dbReference type="ARBA" id="ARBA00022692"/>
    </source>
</evidence>
<keyword evidence="10 14" id="KW-1133">Transmembrane helix</keyword>
<dbReference type="GO" id="GO:0005789">
    <property type="term" value="C:endoplasmic reticulum membrane"/>
    <property type="evidence" value="ECO:0007669"/>
    <property type="project" value="UniProtKB-SubCell"/>
</dbReference>
<gene>
    <name evidence="15" type="ORF">PACLA_8A036148</name>
</gene>
<dbReference type="PANTHER" id="PTHR12989">
    <property type="entry name" value="ALPHA-1,2-GLUCOSYLTRANSFERASE ALG10"/>
    <property type="match status" value="1"/>
</dbReference>
<dbReference type="GO" id="GO:0106073">
    <property type="term" value="F:dolichyl pyrophosphate Glc2Man9GlcNAc2 alpha-1,2-glucosyltransferase activity"/>
    <property type="evidence" value="ECO:0007669"/>
    <property type="project" value="UniProtKB-UniRule"/>
</dbReference>
<evidence type="ECO:0000256" key="3">
    <source>
        <dbReference type="ARBA" id="ARBA00010600"/>
    </source>
</evidence>
<accession>A0A7D9DH34</accession>
<evidence type="ECO:0000256" key="9">
    <source>
        <dbReference type="ARBA" id="ARBA00022824"/>
    </source>
</evidence>
<dbReference type="PANTHER" id="PTHR12989:SF10">
    <property type="entry name" value="DOL-P-GLC:GLC(2)MAN(9)GLCNAC(2)-PP-DOL ALPHA-1,2-GLUCOSYLTRANSFERASE-RELATED"/>
    <property type="match status" value="1"/>
</dbReference>
<keyword evidence="7" id="KW-0808">Transferase</keyword>
<evidence type="ECO:0000256" key="6">
    <source>
        <dbReference type="ARBA" id="ARBA00022676"/>
    </source>
</evidence>
<dbReference type="EC" id="2.4.1.256" evidence="4 14"/>
<evidence type="ECO:0000256" key="4">
    <source>
        <dbReference type="ARBA" id="ARBA00011967"/>
    </source>
</evidence>
<comment type="similarity">
    <text evidence="3 14">Belongs to the ALG10 glucosyltransferase family.</text>
</comment>
<sequence>MAFLNNVHNILGPCFTSLISLSIALVVFIFGKQPDPYMDEVFHVPQVQKYCAHRFDQWDPMITTLPGLYFCSWAFIEFLAVVFKQDVKTMCMPLFLRMVNILFNIGNIWVIYRIMRKLNEMKQAELKRRQTESSTTSTNNNQEELEEKDKFYQTATGITLGLFPLLFFFMFLYYTDNGSTFLVLFMYYLSLGDYHVPAAIVGMYAFFFRQTNIVWVVFTAGVTAVRMYEPVVMFKLGPRSNESLNLIVEFVKQVILNIKITIRVLWPYALVMIFFVVFLFINGGIAVGDKNHHKVCFNFPQIFYFACFAMFFSFPHLSSPSTIYGTLSYFLSLNQRRYHSAVIIILFGVYYLVKNFTYVHPYLLADNRHYPFYVWKNIYKAYPEAKVALIPVYLVAMTMIFVSIDRSRLWKIVYGVCVAVVLIPQGLLEFRYFIVPYLMFRIHIKKPELWKLGAEFIMYAAINYFTVWAFLKKPFKWPNSNDIQRFMW</sequence>
<reference evidence="15" key="1">
    <citation type="submission" date="2020-04" db="EMBL/GenBank/DDBJ databases">
        <authorList>
            <person name="Alioto T."/>
            <person name="Alioto T."/>
            <person name="Gomez Garrido J."/>
        </authorList>
    </citation>
    <scope>NUCLEOTIDE SEQUENCE</scope>
    <source>
        <strain evidence="15">A484AB</strain>
    </source>
</reference>
<evidence type="ECO:0000256" key="12">
    <source>
        <dbReference type="ARBA" id="ARBA00044727"/>
    </source>
</evidence>
<feature type="transmembrane region" description="Helical" evidence="14">
    <location>
        <begin position="94"/>
        <end position="112"/>
    </location>
</feature>
<comment type="subcellular location">
    <subcellularLocation>
        <location evidence="1">Endoplasmic reticulum membrane</location>
        <topology evidence="1">Multi-pass membrane protein</topology>
    </subcellularLocation>
</comment>
<feature type="transmembrane region" description="Helical" evidence="14">
    <location>
        <begin position="62"/>
        <end position="82"/>
    </location>
</feature>
<dbReference type="EMBL" id="CACRXK020000583">
    <property type="protein sequence ID" value="CAB3983163.1"/>
    <property type="molecule type" value="Genomic_DNA"/>
</dbReference>
<feature type="transmembrane region" description="Helical" evidence="14">
    <location>
        <begin position="181"/>
        <end position="207"/>
    </location>
</feature>
<dbReference type="AlphaFoldDB" id="A0A7D9DH34"/>
<keyword evidence="16" id="KW-1185">Reference proteome</keyword>
<feature type="transmembrane region" description="Helical" evidence="14">
    <location>
        <begin position="449"/>
        <end position="471"/>
    </location>
</feature>
<feature type="transmembrane region" description="Helical" evidence="14">
    <location>
        <begin position="213"/>
        <end position="232"/>
    </location>
</feature>
<evidence type="ECO:0000313" key="16">
    <source>
        <dbReference type="Proteomes" id="UP001152795"/>
    </source>
</evidence>
<dbReference type="PIRSF" id="PIRSF028810">
    <property type="entry name" value="Alpha1_2_glucosyltferase_Alg10"/>
    <property type="match status" value="1"/>
</dbReference>
<keyword evidence="6 14" id="KW-0328">Glycosyltransferase</keyword>
<comment type="catalytic activity">
    <reaction evidence="13">
        <text>an alpha-D-Glc-(1-&gt;3)-alpha-D-Glc-(1-&gt;3)-alpha-D-Man-(1-&gt;2)-alpha-D-Man-(1-&gt;2)-alpha-D-Man-(1-&gt;3)-[alpha-D-Man-(1-&gt;2)-alpha-D-Man-(1-&gt;3)-[alpha-D-Man-(1-&gt;2)-alpha-D-Man-(1-&gt;6)]-alpha-D-Man-(1-&gt;6)]-beta-D-Man-(1-&gt;4)-beta-D-GlcNAc-(1-&gt;4)-alpha-D-GlcNAc-diphospho-di-trans,poly-cis-dolichol + a di-trans,poly-cis-dolichyl beta-D-glucosyl phosphate = a alpha-D-Glc-(1-&gt;2)-alpha-D-Glc-(1-&gt;3)-alpha-D-Glc-(1-&gt;3)-alpha-D-Man-(1-&gt;2)-alpha-D-Man-(1-&gt;2)-alpha-D-Man-(1-&gt;3)-[alpha-D-Man-(1-&gt;2)-alpha-D-Man-(1-&gt;3)-[alpha-D-Man-(1-&gt;2)-alpha-D-Man-(1-&gt;6)]-alpha-D-Man-(1-&gt;6)]-beta-D-Man-(1-&gt;4)-beta-D-GlcNAc-(1-&gt;4)-alpha-D-GlcNAc-diphospho-di-trans,poly-cis-dolichol + a di-trans,poly-cis-dolichyl phosphate + H(+)</text>
        <dbReference type="Rhea" id="RHEA:29543"/>
        <dbReference type="Rhea" id="RHEA-COMP:19498"/>
        <dbReference type="Rhea" id="RHEA-COMP:19502"/>
        <dbReference type="Rhea" id="RHEA-COMP:19512"/>
        <dbReference type="Rhea" id="RHEA-COMP:19522"/>
        <dbReference type="ChEBI" id="CHEBI:15378"/>
        <dbReference type="ChEBI" id="CHEBI:57525"/>
        <dbReference type="ChEBI" id="CHEBI:57683"/>
        <dbReference type="ChEBI" id="CHEBI:132522"/>
        <dbReference type="ChEBI" id="CHEBI:132523"/>
        <dbReference type="EC" id="2.4.1.256"/>
    </reaction>
    <physiologicalReaction direction="left-to-right" evidence="13">
        <dbReference type="Rhea" id="RHEA:29544"/>
    </physiologicalReaction>
</comment>
<evidence type="ECO:0000256" key="1">
    <source>
        <dbReference type="ARBA" id="ARBA00004477"/>
    </source>
</evidence>
<keyword evidence="9" id="KW-0256">Endoplasmic reticulum</keyword>
<comment type="function">
    <text evidence="12">Dol-P-Glc:Glc(2)Man(9)GlcNAc(2)-PP-Dol alpha-1,2-glucosyltransferase that operates in the biosynthetic pathway of dolichol-linked oligosaccharides, the glycan precursors employed in protein asparagine (N)-glycosylation. The assembly of dolichol-linked oligosaccharides begins on the cytosolic side of the endoplasmic reticulum membrane and finishes in its lumen. The sequential addition of sugars to dolichol pyrophosphate produces dolichol-linked oligosaccharides containing fourteen sugars, including two GlcNAcs, nine mannoses and three glucoses. Once assembled, the oligosaccharide is transferred from the lipid to nascent proteins by oligosaccharyltransferases. In the lumen of the endoplasmic reticulum, adds the third and last glucose residue from dolichyl phosphate glucose (Dol-P-Glc) onto the lipid-linked oligosaccharide intermediate Glc(2)Man(9)GlcNAc(2)-PP-Dol to produce Glc(3)Man(9)GlcNAc(2)-PP-Dol.</text>
</comment>
<protein>
    <recommendedName>
        <fullName evidence="5 14">Dol-P-Glc:Glc(2)Man(9)GlcNAc(2)-PP-Dol alpha-1,2-glucosyltransferase</fullName>
        <ecNumber evidence="4 14">2.4.1.256</ecNumber>
    </recommendedName>
</protein>
<feature type="transmembrane region" description="Helical" evidence="14">
    <location>
        <begin position="410"/>
        <end position="428"/>
    </location>
</feature>
<proteinExistence type="inferred from homology"/>
<dbReference type="OrthoDB" id="4769at2759"/>
<evidence type="ECO:0000256" key="14">
    <source>
        <dbReference type="PIRNR" id="PIRNR028810"/>
    </source>
</evidence>
<evidence type="ECO:0000256" key="7">
    <source>
        <dbReference type="ARBA" id="ARBA00022679"/>
    </source>
</evidence>
<name>A0A7D9DH34_PARCT</name>
<comment type="caution">
    <text evidence="15">The sequence shown here is derived from an EMBL/GenBank/DDBJ whole genome shotgun (WGS) entry which is preliminary data.</text>
</comment>
<dbReference type="InterPro" id="IPR016900">
    <property type="entry name" value="Alg10"/>
</dbReference>
<evidence type="ECO:0000256" key="11">
    <source>
        <dbReference type="ARBA" id="ARBA00023136"/>
    </source>
</evidence>
<organism evidence="15 16">
    <name type="scientific">Paramuricea clavata</name>
    <name type="common">Red gorgonian</name>
    <name type="synonym">Violescent sea-whip</name>
    <dbReference type="NCBI Taxonomy" id="317549"/>
    <lineage>
        <taxon>Eukaryota</taxon>
        <taxon>Metazoa</taxon>
        <taxon>Cnidaria</taxon>
        <taxon>Anthozoa</taxon>
        <taxon>Octocorallia</taxon>
        <taxon>Malacalcyonacea</taxon>
        <taxon>Plexauridae</taxon>
        <taxon>Paramuricea</taxon>
    </lineage>
</organism>
<keyword evidence="11 14" id="KW-0472">Membrane</keyword>
<feature type="transmembrane region" description="Helical" evidence="14">
    <location>
        <begin position="385"/>
        <end position="404"/>
    </location>
</feature>
<evidence type="ECO:0000256" key="5">
    <source>
        <dbReference type="ARBA" id="ARBA00018512"/>
    </source>
</evidence>